<dbReference type="AlphaFoldDB" id="A0A060DSC6"/>
<comment type="function">
    <text evidence="1 12">Catalyzes the oxidative decarboxylation of 6-phosphogluconate to ribulose 5-phosphate and CO(2), with concomitant reduction of NADP to NADPH.</text>
</comment>
<dbReference type="SMART" id="SM01350">
    <property type="entry name" value="6PGD"/>
    <property type="match status" value="1"/>
</dbReference>
<proteinExistence type="inferred from homology"/>
<dbReference type="Pfam" id="PF00393">
    <property type="entry name" value="6PGD"/>
    <property type="match status" value="1"/>
</dbReference>
<dbReference type="Gene3D" id="1.10.1040.10">
    <property type="entry name" value="N-(1-d-carboxylethyl)-l-norvaline Dehydrogenase, domain 2"/>
    <property type="match status" value="1"/>
</dbReference>
<comment type="pathway">
    <text evidence="2 12 15">Carbohydrate degradation; pentose phosphate pathway; D-ribulose 5-phosphate from D-glucose 6-phosphate (oxidative stage): step 3/3.</text>
</comment>
<dbReference type="GO" id="GO:0006098">
    <property type="term" value="P:pentose-phosphate shunt"/>
    <property type="evidence" value="ECO:0007669"/>
    <property type="project" value="UniProtKB-UniPathway"/>
</dbReference>
<dbReference type="GO" id="GO:0050661">
    <property type="term" value="F:NADP binding"/>
    <property type="evidence" value="ECO:0007669"/>
    <property type="project" value="InterPro"/>
</dbReference>
<dbReference type="InterPro" id="IPR006114">
    <property type="entry name" value="6PGDH_C"/>
</dbReference>
<evidence type="ECO:0000313" key="17">
    <source>
        <dbReference type="EMBL" id="AIB14073.1"/>
    </source>
</evidence>
<reference evidence="17 18" key="1">
    <citation type="journal article" date="2014" name="Genome Announc.">
        <title>Complete Genome Sequence of the Model Rhizosphere Strain Azospirillum brasilense Az39, Successfully Applied in Agriculture.</title>
        <authorList>
            <person name="Rivera D."/>
            <person name="Revale S."/>
            <person name="Molina R."/>
            <person name="Gualpa J."/>
            <person name="Puente M."/>
            <person name="Maroniche G."/>
            <person name="Paris G."/>
            <person name="Baker D."/>
            <person name="Clavijo B."/>
            <person name="McLay K."/>
            <person name="Spaepen S."/>
            <person name="Perticari A."/>
            <person name="Vazquez M."/>
            <person name="Wisniewski-Dye F."/>
            <person name="Watkins C."/>
            <person name="Martinez-Abarca F."/>
            <person name="Vanderleyden J."/>
            <person name="Cassan F."/>
        </authorList>
    </citation>
    <scope>NUCLEOTIDE SEQUENCE [LARGE SCALE GENOMIC DNA]</scope>
    <source>
        <strain evidence="17 18">Az39</strain>
        <plasmid evidence="17">AbAZ39_p1</plasmid>
    </source>
</reference>
<dbReference type="GO" id="GO:0019521">
    <property type="term" value="P:D-gluconate metabolic process"/>
    <property type="evidence" value="ECO:0007669"/>
    <property type="project" value="UniProtKB-KW"/>
</dbReference>
<evidence type="ECO:0000256" key="11">
    <source>
        <dbReference type="ARBA" id="ARBA00048640"/>
    </source>
</evidence>
<dbReference type="Gene3D" id="3.40.50.720">
    <property type="entry name" value="NAD(P)-binding Rossmann-like Domain"/>
    <property type="match status" value="1"/>
</dbReference>
<dbReference type="InterPro" id="IPR006184">
    <property type="entry name" value="6PGdom_BS"/>
</dbReference>
<feature type="binding site" evidence="14">
    <location>
        <position position="463"/>
    </location>
    <ligand>
        <name>substrate</name>
        <note>ligand shared between dimeric partners</note>
    </ligand>
</feature>
<comment type="catalytic activity">
    <reaction evidence="11 12 15">
        <text>6-phospho-D-gluconate + NADP(+) = D-ribulose 5-phosphate + CO2 + NADPH</text>
        <dbReference type="Rhea" id="RHEA:10116"/>
        <dbReference type="ChEBI" id="CHEBI:16526"/>
        <dbReference type="ChEBI" id="CHEBI:57783"/>
        <dbReference type="ChEBI" id="CHEBI:58121"/>
        <dbReference type="ChEBI" id="CHEBI:58349"/>
        <dbReference type="ChEBI" id="CHEBI:58759"/>
        <dbReference type="EC" id="1.1.1.44"/>
    </reaction>
</comment>
<evidence type="ECO:0000256" key="5">
    <source>
        <dbReference type="ARBA" id="ARBA00013011"/>
    </source>
</evidence>
<evidence type="ECO:0000256" key="15">
    <source>
        <dbReference type="RuleBase" id="RU000485"/>
    </source>
</evidence>
<evidence type="ECO:0000256" key="12">
    <source>
        <dbReference type="PIRNR" id="PIRNR000109"/>
    </source>
</evidence>
<feature type="active site" description="Proton acceptor" evidence="13">
    <location>
        <position position="197"/>
    </location>
</feature>
<evidence type="ECO:0000256" key="13">
    <source>
        <dbReference type="PIRSR" id="PIRSR000109-1"/>
    </source>
</evidence>
<evidence type="ECO:0000259" key="16">
    <source>
        <dbReference type="SMART" id="SM01350"/>
    </source>
</evidence>
<dbReference type="UniPathway" id="UPA00115">
    <property type="reaction ID" value="UER00410"/>
</dbReference>
<evidence type="ECO:0000256" key="3">
    <source>
        <dbReference type="ARBA" id="ARBA00008419"/>
    </source>
</evidence>
<accession>A0A060DSC6</accession>
<evidence type="ECO:0000256" key="1">
    <source>
        <dbReference type="ARBA" id="ARBA00002526"/>
    </source>
</evidence>
<evidence type="ECO:0000256" key="14">
    <source>
        <dbReference type="PIRSR" id="PIRSR000109-2"/>
    </source>
</evidence>
<dbReference type="NCBIfam" id="NF006765">
    <property type="entry name" value="PRK09287.1"/>
    <property type="match status" value="1"/>
</dbReference>
<dbReference type="InterPro" id="IPR008927">
    <property type="entry name" value="6-PGluconate_DH-like_C_sf"/>
</dbReference>
<keyword evidence="10 12" id="KW-0570">Pentose shunt</keyword>
<feature type="binding site" description="in other chain" evidence="14">
    <location>
        <begin position="142"/>
        <end position="144"/>
    </location>
    <ligand>
        <name>substrate</name>
        <note>ligand shared between dimeric partners</note>
    </ligand>
</feature>
<feature type="binding site" description="in other chain" evidence="14">
    <location>
        <begin position="200"/>
        <end position="201"/>
    </location>
    <ligand>
        <name>substrate</name>
        <note>ligand shared between dimeric partners</note>
    </ligand>
</feature>
<protein>
    <recommendedName>
        <fullName evidence="6 12">6-phosphogluconate dehydrogenase, decarboxylating</fullName>
        <ecNumber evidence="5 12">1.1.1.44</ecNumber>
    </recommendedName>
</protein>
<feature type="binding site" evidence="14">
    <location>
        <position position="457"/>
    </location>
    <ligand>
        <name>substrate</name>
        <note>ligand shared between dimeric partners</note>
    </ligand>
</feature>
<dbReference type="PRINTS" id="PR00076">
    <property type="entry name" value="6PGDHDRGNASE"/>
</dbReference>
<evidence type="ECO:0000256" key="10">
    <source>
        <dbReference type="ARBA" id="ARBA00023126"/>
    </source>
</evidence>
<evidence type="ECO:0000256" key="9">
    <source>
        <dbReference type="ARBA" id="ARBA00023064"/>
    </source>
</evidence>
<dbReference type="EC" id="1.1.1.44" evidence="5 12"/>
<keyword evidence="7 12" id="KW-0521">NADP</keyword>
<feature type="binding site" description="in other chain" evidence="14">
    <location>
        <position position="116"/>
    </location>
    <ligand>
        <name>substrate</name>
        <note>ligand shared between dimeric partners</note>
    </ligand>
</feature>
<dbReference type="InterPro" id="IPR036291">
    <property type="entry name" value="NAD(P)-bd_dom_sf"/>
</dbReference>
<dbReference type="Pfam" id="PF03446">
    <property type="entry name" value="NAD_binding_2"/>
    <property type="match status" value="1"/>
</dbReference>
<dbReference type="InterPro" id="IPR006115">
    <property type="entry name" value="6PGDH_NADP-bd"/>
</dbReference>
<evidence type="ECO:0000256" key="8">
    <source>
        <dbReference type="ARBA" id="ARBA00023002"/>
    </source>
</evidence>
<name>A0A060DSC6_9PROT</name>
<evidence type="ECO:0000256" key="6">
    <source>
        <dbReference type="ARBA" id="ARBA00018193"/>
    </source>
</evidence>
<feature type="active site" description="Proton donor" evidence="13">
    <location>
        <position position="204"/>
    </location>
</feature>
<dbReference type="InterPro" id="IPR006113">
    <property type="entry name" value="6PGDH_Gnd/GntZ"/>
</dbReference>
<dbReference type="Proteomes" id="UP000027186">
    <property type="component" value="Plasmid AbAZ39_p1"/>
</dbReference>
<organism evidence="17 18">
    <name type="scientific">Azospirillum argentinense</name>
    <dbReference type="NCBI Taxonomy" id="2970906"/>
    <lineage>
        <taxon>Bacteria</taxon>
        <taxon>Pseudomonadati</taxon>
        <taxon>Pseudomonadota</taxon>
        <taxon>Alphaproteobacteria</taxon>
        <taxon>Rhodospirillales</taxon>
        <taxon>Azospirillaceae</taxon>
        <taxon>Azospirillum</taxon>
    </lineage>
</organism>
<comment type="subunit">
    <text evidence="4 12">Homodimer.</text>
</comment>
<feature type="domain" description="6-phosphogluconate dehydrogenase C-terminal" evidence="16">
    <location>
        <begin position="193"/>
        <end position="479"/>
    </location>
</feature>
<dbReference type="SUPFAM" id="SSF48179">
    <property type="entry name" value="6-phosphogluconate dehydrogenase C-terminal domain-like"/>
    <property type="match status" value="1"/>
</dbReference>
<dbReference type="FunFam" id="1.10.1040.10:FF:000032">
    <property type="entry name" value="6-phosphogluconate dehydrogenase, decarboxylating"/>
    <property type="match status" value="1"/>
</dbReference>
<dbReference type="KEGG" id="abq:ABAZ39_19295"/>
<dbReference type="InterPro" id="IPR013328">
    <property type="entry name" value="6PGD_dom2"/>
</dbReference>
<dbReference type="SUPFAM" id="SSF51735">
    <property type="entry name" value="NAD(P)-binding Rossmann-fold domains"/>
    <property type="match status" value="1"/>
</dbReference>
<feature type="binding site" description="in other chain" evidence="14">
    <location>
        <position position="205"/>
    </location>
    <ligand>
        <name>substrate</name>
        <note>ligand shared between dimeric partners</note>
    </ligand>
</feature>
<dbReference type="GO" id="GO:0004616">
    <property type="term" value="F:phosphogluconate dehydrogenase (decarboxylating) activity"/>
    <property type="evidence" value="ECO:0007669"/>
    <property type="project" value="UniProtKB-EC"/>
</dbReference>
<dbReference type="PIRSF" id="PIRSF000109">
    <property type="entry name" value="6PGD"/>
    <property type="match status" value="1"/>
</dbReference>
<dbReference type="NCBIfam" id="TIGR00873">
    <property type="entry name" value="gnd"/>
    <property type="match status" value="1"/>
</dbReference>
<feature type="binding site" description="in other chain" evidence="14">
    <location>
        <position position="275"/>
    </location>
    <ligand>
        <name>substrate</name>
        <note>ligand shared between dimeric partners</note>
    </ligand>
</feature>
<evidence type="ECO:0000256" key="7">
    <source>
        <dbReference type="ARBA" id="ARBA00022857"/>
    </source>
</evidence>
<keyword evidence="9 15" id="KW-0311">Gluconate utilization</keyword>
<comment type="similarity">
    <text evidence="3 12 15">Belongs to the 6-phosphogluconate dehydrogenase family.</text>
</comment>
<evidence type="ECO:0000313" key="18">
    <source>
        <dbReference type="Proteomes" id="UP000027186"/>
    </source>
</evidence>
<evidence type="ECO:0000256" key="4">
    <source>
        <dbReference type="ARBA" id="ARBA00011738"/>
    </source>
</evidence>
<dbReference type="InterPro" id="IPR006183">
    <property type="entry name" value="Pgluconate_DH"/>
</dbReference>
<keyword evidence="17" id="KW-0614">Plasmid</keyword>
<evidence type="ECO:0000256" key="2">
    <source>
        <dbReference type="ARBA" id="ARBA00004874"/>
    </source>
</evidence>
<dbReference type="PANTHER" id="PTHR11811">
    <property type="entry name" value="6-PHOSPHOGLUCONATE DEHYDROGENASE"/>
    <property type="match status" value="1"/>
</dbReference>
<sequence length="481" mass="50225">MMVQGNSTRTGAETTAVGSADIAVLGLGVMGRNLAANLADHGAVVAGYDLDEGRRGAFAAQVGNAVPCASVEELLGALKAPRTILMMVPAGAPVDELTAALLPRLSPGDVLIDGGNSHFRDTNRRAALAAAAGVRFVGLGVSGGEEGARRGPALMAGGDAEALAPVAPLLAAIAARAPDGESCFARVGPEGAGHFVKMIHNGIEYADMQLIAEAYHLLREIGGCSYERLADIFAEWNGGELASYLMEITTDILRTKDGETGAPILEVIRDAAGQKGTGHWAATTALELGMPAPTIAEAVHARCLSALKDERVRAAEALAIPHVPSTEDLVASVGDALLSGRIAVYAQGFAVIAAGSRQFGWDVDLAAVARIWRGGCIIRARLLDRILTALNRAPELPNLMLDPDIAGLMTRGDAGFRRVVAAATLAAVPVPAMASALSYWDGYRSGRLWANMIQAQRDYFGAHGYERTDRPGMVHTEWKVG</sequence>
<feature type="binding site" description="in other chain" evidence="14">
    <location>
        <position position="302"/>
    </location>
    <ligand>
        <name>substrate</name>
        <note>ligand shared between dimeric partners</note>
    </ligand>
</feature>
<keyword evidence="8 12" id="KW-0560">Oxidoreductase</keyword>
<geneLocation type="plasmid" evidence="17 18">
    <name>AbAZ39_p1</name>
</geneLocation>
<dbReference type="EMBL" id="CP007794">
    <property type="protein sequence ID" value="AIB14073.1"/>
    <property type="molecule type" value="Genomic_DNA"/>
</dbReference>
<dbReference type="PROSITE" id="PS00461">
    <property type="entry name" value="6PGD"/>
    <property type="match status" value="1"/>
</dbReference>
<gene>
    <name evidence="17" type="ORF">ABAZ39_19295</name>
</gene>
<dbReference type="Gene3D" id="1.20.5.320">
    <property type="entry name" value="6-Phosphogluconate Dehydrogenase, domain 3"/>
    <property type="match status" value="1"/>
</dbReference>